<protein>
    <submittedName>
        <fullName evidence="2">Uncharacterized protein</fullName>
    </submittedName>
</protein>
<dbReference type="EMBL" id="CP049865">
    <property type="protein sequence ID" value="QIK71916.1"/>
    <property type="molecule type" value="Genomic_DNA"/>
</dbReference>
<keyword evidence="3" id="KW-1185">Reference proteome</keyword>
<evidence type="ECO:0000313" key="3">
    <source>
        <dbReference type="Proteomes" id="UP000501058"/>
    </source>
</evidence>
<feature type="region of interest" description="Disordered" evidence="1">
    <location>
        <begin position="40"/>
        <end position="59"/>
    </location>
</feature>
<sequence length="130" mass="13459">MLTRTLALLAAVVVVLTGCQGGSGRVVTIDSWGWNSRVSGSAMEDRSSTTMPARPGTTATVDSLSGPVTFTIVAVGERGVDITTDVPLAPSDGNAAQMSRPVDRFTVAADPVRLVTVSLDAGTHFEVISR</sequence>
<dbReference type="RefSeq" id="WP_166232769.1">
    <property type="nucleotide sequence ID" value="NZ_CP049865.1"/>
</dbReference>
<dbReference type="PROSITE" id="PS51257">
    <property type="entry name" value="PROKAR_LIPOPROTEIN"/>
    <property type="match status" value="1"/>
</dbReference>
<proteinExistence type="predicted"/>
<name>A0A6G7Y5G7_9ACTN</name>
<reference evidence="2 3" key="1">
    <citation type="submission" date="2020-03" db="EMBL/GenBank/DDBJ databases">
        <title>Propioniciclava sp. nov., isolated from Hydrophilus acuminatus.</title>
        <authorList>
            <person name="Hyun D.-W."/>
            <person name="Bae J.-W."/>
        </authorList>
    </citation>
    <scope>NUCLEOTIDE SEQUENCE [LARGE SCALE GENOMIC DNA]</scope>
    <source>
        <strain evidence="2 3">HDW11</strain>
    </source>
</reference>
<dbReference type="AlphaFoldDB" id="A0A6G7Y5G7"/>
<gene>
    <name evidence="2" type="ORF">G7070_06085</name>
</gene>
<evidence type="ECO:0000313" key="2">
    <source>
        <dbReference type="EMBL" id="QIK71916.1"/>
    </source>
</evidence>
<organism evidence="2 3">
    <name type="scientific">Propioniciclava coleopterorum</name>
    <dbReference type="NCBI Taxonomy" id="2714937"/>
    <lineage>
        <taxon>Bacteria</taxon>
        <taxon>Bacillati</taxon>
        <taxon>Actinomycetota</taxon>
        <taxon>Actinomycetes</taxon>
        <taxon>Propionibacteriales</taxon>
        <taxon>Propionibacteriaceae</taxon>
        <taxon>Propioniciclava</taxon>
    </lineage>
</organism>
<accession>A0A6G7Y5G7</accession>
<dbReference type="Proteomes" id="UP000501058">
    <property type="component" value="Chromosome"/>
</dbReference>
<dbReference type="KEGG" id="prv:G7070_06085"/>
<evidence type="ECO:0000256" key="1">
    <source>
        <dbReference type="SAM" id="MobiDB-lite"/>
    </source>
</evidence>